<evidence type="ECO:0008006" key="4">
    <source>
        <dbReference type="Google" id="ProtNLM"/>
    </source>
</evidence>
<proteinExistence type="predicted"/>
<evidence type="ECO:0000256" key="2">
    <source>
        <dbReference type="SAM" id="SignalP"/>
    </source>
</evidence>
<sequence>MRLPVLRFVCFPCFSAILVLTCPIPPTHSGSSRPLRPHSSSRKLPGSTLPASHAAHLRPSALHCSPASLGKFGLLFPRAQLPVIFSVSQPSCSARPDLPFSRAPKTARKP</sequence>
<reference evidence="3" key="2">
    <citation type="submission" date="2016-06" db="EMBL/GenBank/DDBJ databases">
        <title>The genome of a short-lived fish provides insights into sex chromosome evolution and the genetic control of aging.</title>
        <authorList>
            <person name="Reichwald K."/>
            <person name="Felder M."/>
            <person name="Petzold A."/>
            <person name="Koch P."/>
            <person name="Groth M."/>
            <person name="Platzer M."/>
        </authorList>
    </citation>
    <scope>NUCLEOTIDE SEQUENCE</scope>
    <source>
        <tissue evidence="3">Brain</tissue>
    </source>
</reference>
<evidence type="ECO:0000313" key="3">
    <source>
        <dbReference type="EMBL" id="SBP63407.1"/>
    </source>
</evidence>
<feature type="chain" id="PRO_5008366430" description="Secreted protein" evidence="2">
    <location>
        <begin position="30"/>
        <end position="110"/>
    </location>
</feature>
<organism evidence="3">
    <name type="scientific">Nothobranchius furzeri</name>
    <name type="common">Turquoise killifish</name>
    <dbReference type="NCBI Taxonomy" id="105023"/>
    <lineage>
        <taxon>Eukaryota</taxon>
        <taxon>Metazoa</taxon>
        <taxon>Chordata</taxon>
        <taxon>Craniata</taxon>
        <taxon>Vertebrata</taxon>
        <taxon>Euteleostomi</taxon>
        <taxon>Actinopterygii</taxon>
        <taxon>Neopterygii</taxon>
        <taxon>Teleostei</taxon>
        <taxon>Neoteleostei</taxon>
        <taxon>Acanthomorphata</taxon>
        <taxon>Ovalentaria</taxon>
        <taxon>Atherinomorphae</taxon>
        <taxon>Cyprinodontiformes</taxon>
        <taxon>Nothobranchiidae</taxon>
        <taxon>Nothobranchius</taxon>
    </lineage>
</organism>
<feature type="signal peptide" evidence="2">
    <location>
        <begin position="1"/>
        <end position="29"/>
    </location>
</feature>
<protein>
    <recommendedName>
        <fullName evidence="4">Secreted protein</fullName>
    </recommendedName>
</protein>
<reference evidence="3" key="1">
    <citation type="submission" date="2016-05" db="EMBL/GenBank/DDBJ databases">
        <authorList>
            <person name="Lavstsen T."/>
            <person name="Jespersen J.S."/>
        </authorList>
    </citation>
    <scope>NUCLEOTIDE SEQUENCE</scope>
    <source>
        <tissue evidence="3">Brain</tissue>
    </source>
</reference>
<keyword evidence="2" id="KW-0732">Signal</keyword>
<feature type="region of interest" description="Disordered" evidence="1">
    <location>
        <begin position="90"/>
        <end position="110"/>
    </location>
</feature>
<dbReference type="EMBL" id="HADY01024922">
    <property type="protein sequence ID" value="SBP63407.1"/>
    <property type="molecule type" value="Transcribed_RNA"/>
</dbReference>
<accession>A0A1A8B7B7</accession>
<feature type="region of interest" description="Disordered" evidence="1">
    <location>
        <begin position="28"/>
        <end position="52"/>
    </location>
</feature>
<gene>
    <name evidence="3" type="primary">Nfu_g_1_005501</name>
</gene>
<dbReference type="AlphaFoldDB" id="A0A1A8B7B7"/>
<name>A0A1A8B7B7_NOTFU</name>
<evidence type="ECO:0000256" key="1">
    <source>
        <dbReference type="SAM" id="MobiDB-lite"/>
    </source>
</evidence>